<proteinExistence type="predicted"/>
<name>A0AB74UMW5_9GAMM</name>
<evidence type="ECO:0000313" key="3">
    <source>
        <dbReference type="EMBL" id="XIA17422.1"/>
    </source>
</evidence>
<protein>
    <submittedName>
        <fullName evidence="3">Uncharacterized protein</fullName>
    </submittedName>
</protein>
<feature type="region of interest" description="Disordered" evidence="1">
    <location>
        <begin position="281"/>
        <end position="306"/>
    </location>
</feature>
<organism evidence="3">
    <name type="scientific">Rhodanobacter sp. FW102-FHT14D07</name>
    <dbReference type="NCBI Taxonomy" id="3351462"/>
    <lineage>
        <taxon>Bacteria</taxon>
        <taxon>Pseudomonadati</taxon>
        <taxon>Pseudomonadota</taxon>
        <taxon>Gammaproteobacteria</taxon>
        <taxon>Lysobacterales</taxon>
        <taxon>Rhodanobacteraceae</taxon>
        <taxon>Rhodanobacter</taxon>
    </lineage>
</organism>
<dbReference type="RefSeq" id="WP_395116571.1">
    <property type="nucleotide sequence ID" value="NZ_CP170721.1"/>
</dbReference>
<dbReference type="AlphaFoldDB" id="A0AB74UMW5"/>
<evidence type="ECO:0000256" key="1">
    <source>
        <dbReference type="SAM" id="MobiDB-lite"/>
    </source>
</evidence>
<reference evidence="3" key="1">
    <citation type="submission" date="2024-10" db="EMBL/GenBank/DDBJ databases">
        <authorList>
            <person name="Lesea H.P."/>
            <person name="Kuehl J.V."/>
            <person name="Chandonia J.-M."/>
        </authorList>
    </citation>
    <scope>NUCLEOTIDE SEQUENCE</scope>
    <source>
        <strain evidence="3">FW102-FHT14D07</strain>
    </source>
</reference>
<gene>
    <name evidence="3" type="ORF">ACFYG5_12700</name>
</gene>
<feature type="chain" id="PRO_5044506003" evidence="2">
    <location>
        <begin position="24"/>
        <end position="306"/>
    </location>
</feature>
<dbReference type="SUPFAM" id="SSF56935">
    <property type="entry name" value="Porins"/>
    <property type="match status" value="1"/>
</dbReference>
<accession>A0AB74UMW5</accession>
<feature type="signal peptide" evidence="2">
    <location>
        <begin position="1"/>
        <end position="23"/>
    </location>
</feature>
<evidence type="ECO:0000256" key="2">
    <source>
        <dbReference type="SAM" id="SignalP"/>
    </source>
</evidence>
<sequence>MRRLPAMLSIFLLPLAAAGQSVGGDAAQAAQLLAQPQNGAQLTNADPASSGVNVPLWRDSHGRMLMLKADRGTTNDSATSLYSPLLLQPLDAGNAMAAGLQYGVGPLQAHAQVSQRSWLNHGTRVFGSEVGATYDAGDYSVGVSVGATSTPHRNAPLPRVLPGAAPGGLYSFDSSNQLNARGRLALGKQTGIDLGASVGRVHLLPGNLLGVNVLDQKALSFGVDHGPLSGMLTGRTMQPEAGVPGSLYGDRRWNSIDLGVTWRLPWRGSLSVGAQNLWSSGTPANTPVGPEPDQSRTPYVQYHQDL</sequence>
<dbReference type="EMBL" id="CP170721">
    <property type="protein sequence ID" value="XIA17422.1"/>
    <property type="molecule type" value="Genomic_DNA"/>
</dbReference>
<keyword evidence="2" id="KW-0732">Signal</keyword>